<evidence type="ECO:0000313" key="1">
    <source>
        <dbReference type="EMBL" id="KAE9462335.1"/>
    </source>
</evidence>
<dbReference type="Gene3D" id="2.40.50.140">
    <property type="entry name" value="Nucleic acid-binding proteins"/>
    <property type="match status" value="1"/>
</dbReference>
<dbReference type="InterPro" id="IPR020599">
    <property type="entry name" value="Transl_elong_fac_P/YeiP"/>
</dbReference>
<gene>
    <name evidence="1" type="ORF">C3L33_05751</name>
</gene>
<dbReference type="Proteomes" id="UP000428333">
    <property type="component" value="Linkage Group LG04"/>
</dbReference>
<dbReference type="GO" id="GO:0005737">
    <property type="term" value="C:cytoplasm"/>
    <property type="evidence" value="ECO:0007669"/>
    <property type="project" value="TreeGrafter"/>
</dbReference>
<dbReference type="OrthoDB" id="10259892at2759"/>
<dbReference type="PANTHER" id="PTHR30053">
    <property type="entry name" value="ELONGATION FACTOR P"/>
    <property type="match status" value="1"/>
</dbReference>
<sequence length="101" mass="11356">MYDTYTEQIHVYSLFAILISPKTYDQLDVPKDLFGEAAVYLKAQICSFQQTKLFYSPHTDDMTVTVQLYDGKPMSASVPQRVTCEVVEAQVPMKGIAATPQ</sequence>
<dbReference type="EMBL" id="QEFC01000901">
    <property type="protein sequence ID" value="KAE9462335.1"/>
    <property type="molecule type" value="Genomic_DNA"/>
</dbReference>
<evidence type="ECO:0000313" key="2">
    <source>
        <dbReference type="Proteomes" id="UP000428333"/>
    </source>
</evidence>
<dbReference type="PANTHER" id="PTHR30053:SF14">
    <property type="entry name" value="TRANSLATION ELONGATION FACTOR KOW-LIKE DOMAIN-CONTAINING PROTEIN"/>
    <property type="match status" value="1"/>
</dbReference>
<dbReference type="AlphaFoldDB" id="A0A6A4LW95"/>
<accession>A0A6A4LW95</accession>
<reference evidence="1 2" key="1">
    <citation type="journal article" date="2019" name="Genome Biol. Evol.">
        <title>The Rhododendron genome and chromosomal organization provide insight into shared whole-genome duplications across the heath family (Ericaceae).</title>
        <authorList>
            <person name="Soza V.L."/>
            <person name="Lindsley D."/>
            <person name="Waalkes A."/>
            <person name="Ramage E."/>
            <person name="Patwardhan R.P."/>
            <person name="Burton J.N."/>
            <person name="Adey A."/>
            <person name="Kumar A."/>
            <person name="Qiu R."/>
            <person name="Shendure J."/>
            <person name="Hall B."/>
        </authorList>
    </citation>
    <scope>NUCLEOTIDE SEQUENCE [LARGE SCALE GENOMIC DNA]</scope>
    <source>
        <strain evidence="1">RSF 1966-606</strain>
    </source>
</reference>
<feature type="non-terminal residue" evidence="1">
    <location>
        <position position="1"/>
    </location>
</feature>
<dbReference type="GO" id="GO:0003746">
    <property type="term" value="F:translation elongation factor activity"/>
    <property type="evidence" value="ECO:0007669"/>
    <property type="project" value="TreeGrafter"/>
</dbReference>
<name>A0A6A4LW95_9ERIC</name>
<dbReference type="InterPro" id="IPR012340">
    <property type="entry name" value="NA-bd_OB-fold"/>
</dbReference>
<keyword evidence="2" id="KW-1185">Reference proteome</keyword>
<protein>
    <submittedName>
        <fullName evidence="1">Uncharacterized protein</fullName>
    </submittedName>
</protein>
<proteinExistence type="predicted"/>
<organism evidence="1 2">
    <name type="scientific">Rhododendron williamsianum</name>
    <dbReference type="NCBI Taxonomy" id="262921"/>
    <lineage>
        <taxon>Eukaryota</taxon>
        <taxon>Viridiplantae</taxon>
        <taxon>Streptophyta</taxon>
        <taxon>Embryophyta</taxon>
        <taxon>Tracheophyta</taxon>
        <taxon>Spermatophyta</taxon>
        <taxon>Magnoliopsida</taxon>
        <taxon>eudicotyledons</taxon>
        <taxon>Gunneridae</taxon>
        <taxon>Pentapetalae</taxon>
        <taxon>asterids</taxon>
        <taxon>Ericales</taxon>
        <taxon>Ericaceae</taxon>
        <taxon>Ericoideae</taxon>
        <taxon>Rhodoreae</taxon>
        <taxon>Rhododendron</taxon>
    </lineage>
</organism>
<comment type="caution">
    <text evidence="1">The sequence shown here is derived from an EMBL/GenBank/DDBJ whole genome shotgun (WGS) entry which is preliminary data.</text>
</comment>